<dbReference type="GO" id="GO:0009244">
    <property type="term" value="P:lipopolysaccharide core region biosynthetic process"/>
    <property type="evidence" value="ECO:0007669"/>
    <property type="project" value="TreeGrafter"/>
</dbReference>
<dbReference type="Proteomes" id="UP000095039">
    <property type="component" value="Unassembled WGS sequence"/>
</dbReference>
<dbReference type="SUPFAM" id="SSF53756">
    <property type="entry name" value="UDP-Glycosyltransferase/glycogen phosphorylase"/>
    <property type="match status" value="1"/>
</dbReference>
<accession>A0A1E5CFW1</accession>
<dbReference type="RefSeq" id="WP_016961905.1">
    <property type="nucleotide sequence ID" value="NZ_AJWN02000002.1"/>
</dbReference>
<proteinExistence type="predicted"/>
<comment type="caution">
    <text evidence="3">The sequence shown here is derived from an EMBL/GenBank/DDBJ whole genome shotgun (WGS) entry which is preliminary data.</text>
</comment>
<dbReference type="PANTHER" id="PTHR30160:SF19">
    <property type="entry name" value="LIPOPOLYSACCHARIDE HEPTOSYLTRANSFERASE 1"/>
    <property type="match status" value="1"/>
</dbReference>
<organism evidence="3 4">
    <name type="scientific">Enterovibrio norvegicus FF-454</name>
    <dbReference type="NCBI Taxonomy" id="1185651"/>
    <lineage>
        <taxon>Bacteria</taxon>
        <taxon>Pseudomonadati</taxon>
        <taxon>Pseudomonadota</taxon>
        <taxon>Gammaproteobacteria</taxon>
        <taxon>Vibrionales</taxon>
        <taxon>Vibrionaceae</taxon>
        <taxon>Enterovibrio</taxon>
    </lineage>
</organism>
<dbReference type="Gene3D" id="3.40.50.2000">
    <property type="entry name" value="Glycogen Phosphorylase B"/>
    <property type="match status" value="2"/>
</dbReference>
<dbReference type="InterPro" id="IPR051199">
    <property type="entry name" value="LPS_LOS_Heptosyltrfase"/>
</dbReference>
<dbReference type="GO" id="GO:0008713">
    <property type="term" value="F:ADP-heptose-lipopolysaccharide heptosyltransferase activity"/>
    <property type="evidence" value="ECO:0007669"/>
    <property type="project" value="TreeGrafter"/>
</dbReference>
<gene>
    <name evidence="3" type="ORF">A1OK_00310</name>
</gene>
<reference evidence="3 4" key="1">
    <citation type="journal article" date="2012" name="Science">
        <title>Ecological populations of bacteria act as socially cohesive units of antibiotic production and resistance.</title>
        <authorList>
            <person name="Cordero O.X."/>
            <person name="Wildschutte H."/>
            <person name="Kirkup B."/>
            <person name="Proehl S."/>
            <person name="Ngo L."/>
            <person name="Hussain F."/>
            <person name="Le Roux F."/>
            <person name="Mincer T."/>
            <person name="Polz M.F."/>
        </authorList>
    </citation>
    <scope>NUCLEOTIDE SEQUENCE [LARGE SCALE GENOMIC DNA]</scope>
    <source>
        <strain evidence="3 4">FF-454</strain>
    </source>
</reference>
<keyword evidence="4" id="KW-1185">Reference proteome</keyword>
<sequence length="354" mass="40022">MKFNQPKISSKYACFEKGAYASKAAKHYLNNEFDPNKVQKIAVIRHAALGDQVITRPFLIEARKFFPNAEITLVALSTYQYGMPSDLVDRTVVLHGRDKKDNVSFSDKMANFREVGDQDLIFDLACTNRSYWVNLLNKAKLKVGFPYKSWLKGTLYNAAVCRSDLQPEVETMLDMLRLLGHNPVNRLDFGYPDHAIMSESNNPYFAYFNGASQPRKVLKNEQVIALMEMAIKAFPEVKHVFLEGVKDNEKGDFLSHLTAHDNFEIQPCIPLDELLIFTAKAQLVIAPDTGVRNVAISTHTPTIGIFYATVPFRYTPRYEPIHHIVMNASCAIPSNEQIINSMVSAYATENKTSE</sequence>
<evidence type="ECO:0000313" key="4">
    <source>
        <dbReference type="Proteomes" id="UP000095039"/>
    </source>
</evidence>
<dbReference type="Pfam" id="PF01075">
    <property type="entry name" value="Glyco_transf_9"/>
    <property type="match status" value="1"/>
</dbReference>
<evidence type="ECO:0000256" key="2">
    <source>
        <dbReference type="ARBA" id="ARBA00022679"/>
    </source>
</evidence>
<evidence type="ECO:0000313" key="3">
    <source>
        <dbReference type="EMBL" id="OEE64393.1"/>
    </source>
</evidence>
<dbReference type="CDD" id="cd03789">
    <property type="entry name" value="GT9_LPS_heptosyltransferase"/>
    <property type="match status" value="1"/>
</dbReference>
<dbReference type="EMBL" id="AJWN02000002">
    <property type="protein sequence ID" value="OEE64393.1"/>
    <property type="molecule type" value="Genomic_DNA"/>
</dbReference>
<dbReference type="AlphaFoldDB" id="A0A1E5CFW1"/>
<dbReference type="InterPro" id="IPR002201">
    <property type="entry name" value="Glyco_trans_9"/>
</dbReference>
<keyword evidence="2" id="KW-0808">Transferase</keyword>
<keyword evidence="1" id="KW-0328">Glycosyltransferase</keyword>
<evidence type="ECO:0000256" key="1">
    <source>
        <dbReference type="ARBA" id="ARBA00022676"/>
    </source>
</evidence>
<dbReference type="GO" id="GO:0005829">
    <property type="term" value="C:cytosol"/>
    <property type="evidence" value="ECO:0007669"/>
    <property type="project" value="TreeGrafter"/>
</dbReference>
<name>A0A1E5CFW1_9GAMM</name>
<protein>
    <submittedName>
        <fullName evidence="3">Lipopolysaccharide biosynthesis protein</fullName>
    </submittedName>
</protein>
<dbReference type="PANTHER" id="PTHR30160">
    <property type="entry name" value="TETRAACYLDISACCHARIDE 4'-KINASE-RELATED"/>
    <property type="match status" value="1"/>
</dbReference>